<reference evidence="2 3" key="1">
    <citation type="submission" date="2018-03" db="EMBL/GenBank/DDBJ databases">
        <title>Draft genome sequence of the plant growth promoting rhizobacterium Pseudomonas protegens strain BNJ-SS-45 isolated from wheat (Triticum aestivum) rhizosphere.</title>
        <authorList>
            <person name="Bajpai A."/>
            <person name="Shende K."/>
            <person name="Meena N."/>
            <person name="Upadhyayula S.R."/>
            <person name="Suravajhala P."/>
            <person name="Medicherla K.M."/>
            <person name="Johri B.N."/>
        </authorList>
    </citation>
    <scope>NUCLEOTIDE SEQUENCE [LARGE SCALE GENOMIC DNA]</scope>
    <source>
        <strain evidence="2 3">BNJ-SS-45</strain>
    </source>
</reference>
<proteinExistence type="predicted"/>
<dbReference type="EMBL" id="PYJM01000007">
    <property type="protein sequence ID" value="PUA42328.1"/>
    <property type="molecule type" value="Genomic_DNA"/>
</dbReference>
<evidence type="ECO:0000256" key="1">
    <source>
        <dbReference type="SAM" id="MobiDB-lite"/>
    </source>
</evidence>
<name>A0A2T6GDU7_9PSED</name>
<dbReference type="Proteomes" id="UP000244178">
    <property type="component" value="Unassembled WGS sequence"/>
</dbReference>
<feature type="region of interest" description="Disordered" evidence="1">
    <location>
        <begin position="1"/>
        <end position="108"/>
    </location>
</feature>
<protein>
    <submittedName>
        <fullName evidence="2">Uncharacterized protein</fullName>
    </submittedName>
</protein>
<evidence type="ECO:0000313" key="2">
    <source>
        <dbReference type="EMBL" id="PUA42328.1"/>
    </source>
</evidence>
<dbReference type="AlphaFoldDB" id="A0A2T6GDU7"/>
<accession>A0A2T6GDU7</accession>
<sequence>MRQPVEQPMIRLRGHKALHGNREQGTGNREQGTGNREQGTGAHSERGRPFRQPTHLHSAPQGKPAHGPSSLLPGNRAFAQAPGAAQGCRGRRTSTRSAPRDNRISSAP</sequence>
<feature type="compositionally biased region" description="Polar residues" evidence="1">
    <location>
        <begin position="23"/>
        <end position="38"/>
    </location>
</feature>
<gene>
    <name evidence="2" type="ORF">C5U62_28115</name>
</gene>
<comment type="caution">
    <text evidence="2">The sequence shown here is derived from an EMBL/GenBank/DDBJ whole genome shotgun (WGS) entry which is preliminary data.</text>
</comment>
<feature type="compositionally biased region" description="Basic and acidic residues" evidence="1">
    <location>
        <begin position="98"/>
        <end position="108"/>
    </location>
</feature>
<organism evidence="2 3">
    <name type="scientific">Pseudomonas protegens</name>
    <dbReference type="NCBI Taxonomy" id="380021"/>
    <lineage>
        <taxon>Bacteria</taxon>
        <taxon>Pseudomonadati</taxon>
        <taxon>Pseudomonadota</taxon>
        <taxon>Gammaproteobacteria</taxon>
        <taxon>Pseudomonadales</taxon>
        <taxon>Pseudomonadaceae</taxon>
        <taxon>Pseudomonas</taxon>
    </lineage>
</organism>
<evidence type="ECO:0000313" key="3">
    <source>
        <dbReference type="Proteomes" id="UP000244178"/>
    </source>
</evidence>